<sequence length="35" mass="3813">MRAQNPSFLRDLRDLLPKKAPRDYGRGQGAATAAA</sequence>
<keyword evidence="3" id="KW-1185">Reference proteome</keyword>
<organism evidence="2 3">
    <name type="scientific">Olpidium bornovanus</name>
    <dbReference type="NCBI Taxonomy" id="278681"/>
    <lineage>
        <taxon>Eukaryota</taxon>
        <taxon>Fungi</taxon>
        <taxon>Fungi incertae sedis</taxon>
        <taxon>Olpidiomycota</taxon>
        <taxon>Olpidiomycotina</taxon>
        <taxon>Olpidiomycetes</taxon>
        <taxon>Olpidiales</taxon>
        <taxon>Olpidiaceae</taxon>
        <taxon>Olpidium</taxon>
    </lineage>
</organism>
<reference evidence="2 3" key="1">
    <citation type="journal article" name="Sci. Rep.">
        <title>Genome-scale phylogenetic analyses confirm Olpidium as the closest living zoosporic fungus to the non-flagellated, terrestrial fungi.</title>
        <authorList>
            <person name="Chang Y."/>
            <person name="Rochon D."/>
            <person name="Sekimoto S."/>
            <person name="Wang Y."/>
            <person name="Chovatia M."/>
            <person name="Sandor L."/>
            <person name="Salamov A."/>
            <person name="Grigoriev I.V."/>
            <person name="Stajich J.E."/>
            <person name="Spatafora J.W."/>
        </authorList>
    </citation>
    <scope>NUCLEOTIDE SEQUENCE [LARGE SCALE GENOMIC DNA]</scope>
    <source>
        <strain evidence="2">S191</strain>
    </source>
</reference>
<gene>
    <name evidence="2" type="ORF">BJ554DRAFT_6085</name>
</gene>
<feature type="compositionally biased region" description="Basic and acidic residues" evidence="1">
    <location>
        <begin position="10"/>
        <end position="25"/>
    </location>
</feature>
<accession>A0A8H8DKH1</accession>
<proteinExistence type="predicted"/>
<dbReference type="EMBL" id="JAEFCI010003292">
    <property type="protein sequence ID" value="KAG5461678.1"/>
    <property type="molecule type" value="Genomic_DNA"/>
</dbReference>
<protein>
    <submittedName>
        <fullName evidence="2">Uncharacterized protein</fullName>
    </submittedName>
</protein>
<comment type="caution">
    <text evidence="2">The sequence shown here is derived from an EMBL/GenBank/DDBJ whole genome shotgun (WGS) entry which is preliminary data.</text>
</comment>
<dbReference type="AlphaFoldDB" id="A0A8H8DKH1"/>
<evidence type="ECO:0000313" key="2">
    <source>
        <dbReference type="EMBL" id="KAG5461678.1"/>
    </source>
</evidence>
<evidence type="ECO:0000313" key="3">
    <source>
        <dbReference type="Proteomes" id="UP000673691"/>
    </source>
</evidence>
<dbReference type="Proteomes" id="UP000673691">
    <property type="component" value="Unassembled WGS sequence"/>
</dbReference>
<evidence type="ECO:0000256" key="1">
    <source>
        <dbReference type="SAM" id="MobiDB-lite"/>
    </source>
</evidence>
<feature type="region of interest" description="Disordered" evidence="1">
    <location>
        <begin position="1"/>
        <end position="35"/>
    </location>
</feature>
<name>A0A8H8DKH1_9FUNG</name>